<feature type="domain" description="Microbial-type PARG catalytic" evidence="2">
    <location>
        <begin position="85"/>
        <end position="201"/>
    </location>
</feature>
<evidence type="ECO:0000256" key="1">
    <source>
        <dbReference type="SAM" id="MobiDB-lite"/>
    </source>
</evidence>
<feature type="compositionally biased region" description="Basic and acidic residues" evidence="1">
    <location>
        <begin position="1"/>
        <end position="24"/>
    </location>
</feature>
<protein>
    <recommendedName>
        <fullName evidence="2">Microbial-type PARG catalytic domain-containing protein</fullName>
    </recommendedName>
</protein>
<evidence type="ECO:0000259" key="2">
    <source>
        <dbReference type="Pfam" id="PF10021"/>
    </source>
</evidence>
<dbReference type="SUPFAM" id="SSF52949">
    <property type="entry name" value="Macro domain-like"/>
    <property type="match status" value="1"/>
</dbReference>
<dbReference type="PANTHER" id="PTHR35596">
    <property type="entry name" value="DUF2263 DOMAIN-CONTAINING PROTEIN"/>
    <property type="match status" value="1"/>
</dbReference>
<accession>A0A6C0E843</accession>
<dbReference type="Pfam" id="PF10021">
    <property type="entry name" value="PARG_cat_microb"/>
    <property type="match status" value="1"/>
</dbReference>
<dbReference type="EMBL" id="MN739749">
    <property type="protein sequence ID" value="QHT24791.1"/>
    <property type="molecule type" value="Genomic_DNA"/>
</dbReference>
<reference evidence="3" key="1">
    <citation type="journal article" date="2020" name="Nature">
        <title>Giant virus diversity and host interactions through global metagenomics.</title>
        <authorList>
            <person name="Schulz F."/>
            <person name="Roux S."/>
            <person name="Paez-Espino D."/>
            <person name="Jungbluth S."/>
            <person name="Walsh D.A."/>
            <person name="Denef V.J."/>
            <person name="McMahon K.D."/>
            <person name="Konstantinidis K.T."/>
            <person name="Eloe-Fadrosh E.A."/>
            <person name="Kyrpides N.C."/>
            <person name="Woyke T."/>
        </authorList>
    </citation>
    <scope>NUCLEOTIDE SEQUENCE</scope>
    <source>
        <strain evidence="3">GVMAG-M-3300023179-150</strain>
    </source>
</reference>
<name>A0A6C0E843_9ZZZZ</name>
<dbReference type="AlphaFoldDB" id="A0A6C0E843"/>
<evidence type="ECO:0000313" key="3">
    <source>
        <dbReference type="EMBL" id="QHT24791.1"/>
    </source>
</evidence>
<dbReference type="NCBIfam" id="TIGR02452">
    <property type="entry name" value="TIGR02452 family protein"/>
    <property type="match status" value="1"/>
</dbReference>
<dbReference type="PANTHER" id="PTHR35596:SF1">
    <property type="entry name" value="MICROBIAL-TYPE PARG CATALYTIC DOMAIN-CONTAINING PROTEIN"/>
    <property type="match status" value="1"/>
</dbReference>
<proteinExistence type="predicted"/>
<dbReference type="InterPro" id="IPR012664">
    <property type="entry name" value="CHP02452"/>
</dbReference>
<dbReference type="InterPro" id="IPR019261">
    <property type="entry name" value="PARG_cat_microbial"/>
</dbReference>
<feature type="compositionally biased region" description="Basic and acidic residues" evidence="1">
    <location>
        <begin position="32"/>
        <end position="49"/>
    </location>
</feature>
<sequence length="318" mass="36610">MGDDDYTRDTRRKDRGQKKYEHFKNGKHTPRTLKDRIRDSSHQNSKNESEDFNEVFETKGERSEWASETLQIISEYFSKDPFVIETKYYPQETPLANKTFPDQDGEVHFLKTKTVDLLWDLDEETLKNIAVLNFASAKNPGGGFLKGSPGQEESLAMCSGLYPSLHDGPGKEMYTKNEADNNNCIYRSDAIYSPNVPLFRHGDGSLVSDIRHDHRRINVISMPAVNYGAYSEKKDFSEQEYDRVMAERVTKLFHIALENGCTGIILGPWGCGVFRGNLGKMMRRFATEPLLNKFKEIYFISTSESEVKTMEFEWDQIF</sequence>
<organism evidence="3">
    <name type="scientific">viral metagenome</name>
    <dbReference type="NCBI Taxonomy" id="1070528"/>
    <lineage>
        <taxon>unclassified sequences</taxon>
        <taxon>metagenomes</taxon>
        <taxon>organismal metagenomes</taxon>
    </lineage>
</organism>
<dbReference type="InterPro" id="IPR043472">
    <property type="entry name" value="Macro_dom-like"/>
</dbReference>
<dbReference type="Gene3D" id="3.40.220.10">
    <property type="entry name" value="Leucine Aminopeptidase, subunit E, domain 1"/>
    <property type="match status" value="1"/>
</dbReference>
<feature type="region of interest" description="Disordered" evidence="1">
    <location>
        <begin position="1"/>
        <end position="55"/>
    </location>
</feature>